<comment type="caution">
    <text evidence="2">The sequence shown here is derived from an EMBL/GenBank/DDBJ whole genome shotgun (WGS) entry which is preliminary data.</text>
</comment>
<keyword evidence="1" id="KW-1133">Transmembrane helix</keyword>
<keyword evidence="1" id="KW-0812">Transmembrane</keyword>
<dbReference type="STRING" id="157733.AB986_03855"/>
<dbReference type="Proteomes" id="UP000035996">
    <property type="component" value="Unassembled WGS sequence"/>
</dbReference>
<accession>A0A0J6FVP7</accession>
<gene>
    <name evidence="2" type="ORF">AB986_03855</name>
</gene>
<dbReference type="EMBL" id="LELK01000001">
    <property type="protein sequence ID" value="KMM38442.1"/>
    <property type="molecule type" value="Genomic_DNA"/>
</dbReference>
<name>A0A0J6FVP7_9BACL</name>
<feature type="transmembrane region" description="Helical" evidence="1">
    <location>
        <begin position="53"/>
        <end position="72"/>
    </location>
</feature>
<dbReference type="InterPro" id="IPR025018">
    <property type="entry name" value="DUF3953"/>
</dbReference>
<evidence type="ECO:0000313" key="3">
    <source>
        <dbReference type="Proteomes" id="UP000035996"/>
    </source>
</evidence>
<dbReference type="RefSeq" id="WP_048309554.1">
    <property type="nucleotide sequence ID" value="NZ_CP119526.1"/>
</dbReference>
<proteinExistence type="predicted"/>
<feature type="transmembrane region" description="Helical" evidence="1">
    <location>
        <begin position="29"/>
        <end position="46"/>
    </location>
</feature>
<organism evidence="2 3">
    <name type="scientific">Guptibacillus hwajinpoensis</name>
    <dbReference type="NCBI Taxonomy" id="208199"/>
    <lineage>
        <taxon>Bacteria</taxon>
        <taxon>Bacillati</taxon>
        <taxon>Bacillota</taxon>
        <taxon>Bacilli</taxon>
        <taxon>Bacillales</taxon>
        <taxon>Guptibacillaceae</taxon>
        <taxon>Guptibacillus</taxon>
    </lineage>
</organism>
<protein>
    <recommendedName>
        <fullName evidence="4">DUF3953 domain-containing protein</fullName>
    </recommendedName>
</protein>
<evidence type="ECO:0000313" key="2">
    <source>
        <dbReference type="EMBL" id="KMM38442.1"/>
    </source>
</evidence>
<evidence type="ECO:0000256" key="1">
    <source>
        <dbReference type="SAM" id="Phobius"/>
    </source>
</evidence>
<reference evidence="2" key="1">
    <citation type="submission" date="2015-06" db="EMBL/GenBank/DDBJ databases">
        <authorList>
            <person name="Liu B."/>
            <person name="Wang J."/>
            <person name="Zhu Y."/>
            <person name="Liu G."/>
            <person name="Chen Q."/>
            <person name="Zheng C."/>
            <person name="Che J."/>
            <person name="Ge C."/>
            <person name="Shi H."/>
            <person name="Pan Z."/>
            <person name="Liu X."/>
        </authorList>
    </citation>
    <scope>NUCLEOTIDE SEQUENCE [LARGE SCALE GENOMIC DNA]</scope>
    <source>
        <strain evidence="2">DSM 16346</strain>
    </source>
</reference>
<keyword evidence="3" id="KW-1185">Reference proteome</keyword>
<dbReference type="AlphaFoldDB" id="A0A0J6FVP7"/>
<sequence>MKILRIFLATIVVSLSIYGLITGTTRTILPYLMLLMGGTFLVMGVSEFQERKPVALTSFLVAGFSIFVGIYAF</sequence>
<dbReference type="Pfam" id="PF13129">
    <property type="entry name" value="DUF3953"/>
    <property type="match status" value="1"/>
</dbReference>
<evidence type="ECO:0008006" key="4">
    <source>
        <dbReference type="Google" id="ProtNLM"/>
    </source>
</evidence>
<keyword evidence="1" id="KW-0472">Membrane</keyword>
<dbReference type="OrthoDB" id="2456396at2"/>